<comment type="caution">
    <text evidence="1">The sequence shown here is derived from an EMBL/GenBank/DDBJ whole genome shotgun (WGS) entry which is preliminary data.</text>
</comment>
<reference evidence="1" key="2">
    <citation type="submission" date="2020-11" db="EMBL/GenBank/DDBJ databases">
        <authorList>
            <person name="McCartney M.A."/>
            <person name="Auch B."/>
            <person name="Kono T."/>
            <person name="Mallez S."/>
            <person name="Becker A."/>
            <person name="Gohl D.M."/>
            <person name="Silverstein K.A.T."/>
            <person name="Koren S."/>
            <person name="Bechman K.B."/>
            <person name="Herman A."/>
            <person name="Abrahante J.E."/>
            <person name="Garbe J."/>
        </authorList>
    </citation>
    <scope>NUCLEOTIDE SEQUENCE</scope>
    <source>
        <strain evidence="1">Duluth1</strain>
        <tissue evidence="1">Whole animal</tissue>
    </source>
</reference>
<dbReference type="Proteomes" id="UP000828390">
    <property type="component" value="Unassembled WGS sequence"/>
</dbReference>
<accession>A0A9D4KA58</accession>
<organism evidence="1 2">
    <name type="scientific">Dreissena polymorpha</name>
    <name type="common">Zebra mussel</name>
    <name type="synonym">Mytilus polymorpha</name>
    <dbReference type="NCBI Taxonomy" id="45954"/>
    <lineage>
        <taxon>Eukaryota</taxon>
        <taxon>Metazoa</taxon>
        <taxon>Spiralia</taxon>
        <taxon>Lophotrochozoa</taxon>
        <taxon>Mollusca</taxon>
        <taxon>Bivalvia</taxon>
        <taxon>Autobranchia</taxon>
        <taxon>Heteroconchia</taxon>
        <taxon>Euheterodonta</taxon>
        <taxon>Imparidentia</taxon>
        <taxon>Neoheterodontei</taxon>
        <taxon>Myida</taxon>
        <taxon>Dreissenoidea</taxon>
        <taxon>Dreissenidae</taxon>
        <taxon>Dreissena</taxon>
    </lineage>
</organism>
<gene>
    <name evidence="1" type="ORF">DPMN_109105</name>
</gene>
<name>A0A9D4KA58_DREPO</name>
<proteinExistence type="predicted"/>
<dbReference type="EMBL" id="JAIWYP010000004">
    <property type="protein sequence ID" value="KAH3835744.1"/>
    <property type="molecule type" value="Genomic_DNA"/>
</dbReference>
<dbReference type="AlphaFoldDB" id="A0A9D4KA58"/>
<keyword evidence="2" id="KW-1185">Reference proteome</keyword>
<evidence type="ECO:0000313" key="1">
    <source>
        <dbReference type="EMBL" id="KAH3835744.1"/>
    </source>
</evidence>
<sequence>MRAGWLAGGLAGGRNKLILDLKKKEVFYYNPMAEAEAREIDSIRLAGSVEFAVCHFKGRFTEMERITNEDLAAMRLSVATQLLSFKHFLIDTCPKCGFAVDEAEQKCGTWGRDFHFKPYCVEDDLVILKRGEKFSCMLCRSGFWDLHRIKQVDEDVVITKNVAEEIFHVTRAAPSSDLVGYHKPKDTDGEFLAACEPYLSSLRQVRSLQDQQLVKMLSKDKQEHV</sequence>
<protein>
    <submittedName>
        <fullName evidence="1">Uncharacterized protein</fullName>
    </submittedName>
</protein>
<reference evidence="1" key="1">
    <citation type="journal article" date="2019" name="bioRxiv">
        <title>The Genome of the Zebra Mussel, Dreissena polymorpha: A Resource for Invasive Species Research.</title>
        <authorList>
            <person name="McCartney M.A."/>
            <person name="Auch B."/>
            <person name="Kono T."/>
            <person name="Mallez S."/>
            <person name="Zhang Y."/>
            <person name="Obille A."/>
            <person name="Becker A."/>
            <person name="Abrahante J.E."/>
            <person name="Garbe J."/>
            <person name="Badalamenti J.P."/>
            <person name="Herman A."/>
            <person name="Mangelson H."/>
            <person name="Liachko I."/>
            <person name="Sullivan S."/>
            <person name="Sone E.D."/>
            <person name="Koren S."/>
            <person name="Silverstein K.A.T."/>
            <person name="Beckman K.B."/>
            <person name="Gohl D.M."/>
        </authorList>
    </citation>
    <scope>NUCLEOTIDE SEQUENCE</scope>
    <source>
        <strain evidence="1">Duluth1</strain>
        <tissue evidence="1">Whole animal</tissue>
    </source>
</reference>
<evidence type="ECO:0000313" key="2">
    <source>
        <dbReference type="Proteomes" id="UP000828390"/>
    </source>
</evidence>